<dbReference type="AlphaFoldDB" id="A0A843YI88"/>
<dbReference type="SUPFAM" id="SSF54292">
    <property type="entry name" value="2Fe-2S ferredoxin-like"/>
    <property type="match status" value="1"/>
</dbReference>
<dbReference type="RefSeq" id="WP_153216097.1">
    <property type="nucleotide sequence ID" value="NZ_WIBF01000006.1"/>
</dbReference>
<dbReference type="InterPro" id="IPR036010">
    <property type="entry name" value="2Fe-2S_ferredoxin-like_sf"/>
</dbReference>
<gene>
    <name evidence="2" type="ORF">GFB49_11865</name>
</gene>
<sequence>MTGRLHRLTSTTRASVDFFFDGQPMQGLQGDTILMAVLSQTGALRQAEFGPEQRAGFCLMGACQDCWVWQEEGQRLRACSTEIRAGMRLRSTAGDGWLT</sequence>
<accession>A0A843YI88</accession>
<keyword evidence="1" id="KW-0560">Oxidoreductase</keyword>
<dbReference type="Pfam" id="PF13510">
    <property type="entry name" value="Fer2_4"/>
    <property type="match status" value="1"/>
</dbReference>
<organism evidence="2 3">
    <name type="scientific">Tritonibacter litoralis</name>
    <dbReference type="NCBI Taxonomy" id="2662264"/>
    <lineage>
        <taxon>Bacteria</taxon>
        <taxon>Pseudomonadati</taxon>
        <taxon>Pseudomonadota</taxon>
        <taxon>Alphaproteobacteria</taxon>
        <taxon>Rhodobacterales</taxon>
        <taxon>Paracoccaceae</taxon>
        <taxon>Tritonibacter</taxon>
    </lineage>
</organism>
<dbReference type="Proteomes" id="UP000444174">
    <property type="component" value="Unassembled WGS sequence"/>
</dbReference>
<dbReference type="GO" id="GO:0051536">
    <property type="term" value="F:iron-sulfur cluster binding"/>
    <property type="evidence" value="ECO:0007669"/>
    <property type="project" value="InterPro"/>
</dbReference>
<reference evidence="2 3" key="1">
    <citation type="submission" date="2019-10" db="EMBL/GenBank/DDBJ databases">
        <title>Epibacterium sp. nov., isolated from seawater.</title>
        <authorList>
            <person name="Zhang X."/>
            <person name="Li N."/>
        </authorList>
    </citation>
    <scope>NUCLEOTIDE SEQUENCE [LARGE SCALE GENOMIC DNA]</scope>
    <source>
        <strain evidence="2 3">SM1979</strain>
    </source>
</reference>
<dbReference type="Gene3D" id="3.10.20.440">
    <property type="entry name" value="2Fe-2S iron-sulphur cluster binding domain, sarcosine oxidase, alpha subunit, N-terminal domain"/>
    <property type="match status" value="1"/>
</dbReference>
<protein>
    <submittedName>
        <fullName evidence="2">(2Fe-2S)-binding protein</fullName>
    </submittedName>
</protein>
<comment type="caution">
    <text evidence="2">The sequence shown here is derived from an EMBL/GenBank/DDBJ whole genome shotgun (WGS) entry which is preliminary data.</text>
</comment>
<evidence type="ECO:0000313" key="3">
    <source>
        <dbReference type="Proteomes" id="UP000444174"/>
    </source>
</evidence>
<dbReference type="GO" id="GO:0016491">
    <property type="term" value="F:oxidoreductase activity"/>
    <property type="evidence" value="ECO:0007669"/>
    <property type="project" value="UniProtKB-KW"/>
</dbReference>
<evidence type="ECO:0000313" key="2">
    <source>
        <dbReference type="EMBL" id="MQQ09154.1"/>
    </source>
</evidence>
<proteinExistence type="predicted"/>
<dbReference type="EMBL" id="WIBF01000006">
    <property type="protein sequence ID" value="MQQ09154.1"/>
    <property type="molecule type" value="Genomic_DNA"/>
</dbReference>
<dbReference type="InterPro" id="IPR042204">
    <property type="entry name" value="2Fe-2S-bd_N"/>
</dbReference>
<keyword evidence="3" id="KW-1185">Reference proteome</keyword>
<evidence type="ECO:0000256" key="1">
    <source>
        <dbReference type="ARBA" id="ARBA00023002"/>
    </source>
</evidence>
<name>A0A843YI88_9RHOB</name>